<dbReference type="InterPro" id="IPR042197">
    <property type="entry name" value="Apaf_helical"/>
</dbReference>
<dbReference type="Gene3D" id="1.10.8.430">
    <property type="entry name" value="Helical domain of apoptotic protease-activating factors"/>
    <property type="match status" value="1"/>
</dbReference>
<dbReference type="Gene3D" id="3.80.10.10">
    <property type="entry name" value="Ribonuclease Inhibitor"/>
    <property type="match status" value="1"/>
</dbReference>
<dbReference type="Pfam" id="PF13855">
    <property type="entry name" value="LRR_8"/>
    <property type="match status" value="1"/>
</dbReference>
<keyword evidence="5" id="KW-1185">Reference proteome</keyword>
<dbReference type="Pfam" id="PF25019">
    <property type="entry name" value="LRR_R13L1-DRL21"/>
    <property type="match status" value="1"/>
</dbReference>
<dbReference type="Proteomes" id="UP000634136">
    <property type="component" value="Unassembled WGS sequence"/>
</dbReference>
<dbReference type="GO" id="GO:0006952">
    <property type="term" value="P:defense response"/>
    <property type="evidence" value="ECO:0007669"/>
    <property type="project" value="UniProtKB-KW"/>
</dbReference>
<gene>
    <name evidence="4" type="ORF">G2W53_018811</name>
</gene>
<dbReference type="InterPro" id="IPR056789">
    <property type="entry name" value="LRR_R13L1-DRL21"/>
</dbReference>
<dbReference type="Pfam" id="PF00931">
    <property type="entry name" value="NB-ARC"/>
    <property type="match status" value="1"/>
</dbReference>
<proteinExistence type="predicted"/>
<dbReference type="Gene3D" id="3.40.50.300">
    <property type="entry name" value="P-loop containing nucleotide triphosphate hydrolases"/>
    <property type="match status" value="1"/>
</dbReference>
<accession>A0A834WLM9</accession>
<dbReference type="PRINTS" id="PR00364">
    <property type="entry name" value="DISEASERSIST"/>
</dbReference>
<feature type="domain" description="AAA+ ATPase" evidence="3">
    <location>
        <begin position="159"/>
        <end position="285"/>
    </location>
</feature>
<dbReference type="AlphaFoldDB" id="A0A834WLM9"/>
<dbReference type="InterPro" id="IPR003593">
    <property type="entry name" value="AAA+_ATPase"/>
</dbReference>
<protein>
    <submittedName>
        <fullName evidence="4">Putative disease resistance RPP13-like protein 1</fullName>
    </submittedName>
</protein>
<dbReference type="InterPro" id="IPR032675">
    <property type="entry name" value="LRR_dom_sf"/>
</dbReference>
<dbReference type="EMBL" id="JAAIUW010000006">
    <property type="protein sequence ID" value="KAF7827647.1"/>
    <property type="molecule type" value="Genomic_DNA"/>
</dbReference>
<dbReference type="GO" id="GO:0043531">
    <property type="term" value="F:ADP binding"/>
    <property type="evidence" value="ECO:0007669"/>
    <property type="project" value="InterPro"/>
</dbReference>
<keyword evidence="1" id="KW-0433">Leucine-rich repeat</keyword>
<dbReference type="InterPro" id="IPR002182">
    <property type="entry name" value="NB-ARC"/>
</dbReference>
<dbReference type="InterPro" id="IPR001611">
    <property type="entry name" value="Leu-rich_rpt"/>
</dbReference>
<dbReference type="SUPFAM" id="SSF52058">
    <property type="entry name" value="L domain-like"/>
    <property type="match status" value="1"/>
</dbReference>
<name>A0A834WLM9_9FABA</name>
<evidence type="ECO:0000313" key="5">
    <source>
        <dbReference type="Proteomes" id="UP000634136"/>
    </source>
</evidence>
<evidence type="ECO:0000259" key="3">
    <source>
        <dbReference type="SMART" id="SM00382"/>
    </source>
</evidence>
<dbReference type="SMART" id="SM00382">
    <property type="entry name" value="AAA"/>
    <property type="match status" value="1"/>
</dbReference>
<evidence type="ECO:0000256" key="2">
    <source>
        <dbReference type="ARBA" id="ARBA00022821"/>
    </source>
</evidence>
<keyword evidence="2" id="KW-0611">Plant defense</keyword>
<organism evidence="4 5">
    <name type="scientific">Senna tora</name>
    <dbReference type="NCBI Taxonomy" id="362788"/>
    <lineage>
        <taxon>Eukaryota</taxon>
        <taxon>Viridiplantae</taxon>
        <taxon>Streptophyta</taxon>
        <taxon>Embryophyta</taxon>
        <taxon>Tracheophyta</taxon>
        <taxon>Spermatophyta</taxon>
        <taxon>Magnoliopsida</taxon>
        <taxon>eudicotyledons</taxon>
        <taxon>Gunneridae</taxon>
        <taxon>Pentapetalae</taxon>
        <taxon>rosids</taxon>
        <taxon>fabids</taxon>
        <taxon>Fabales</taxon>
        <taxon>Fabaceae</taxon>
        <taxon>Caesalpinioideae</taxon>
        <taxon>Cassia clade</taxon>
        <taxon>Senna</taxon>
    </lineage>
</organism>
<comment type="caution">
    <text evidence="4">The sequence shown here is derived from an EMBL/GenBank/DDBJ whole genome shotgun (WGS) entry which is preliminary data.</text>
</comment>
<reference evidence="4" key="1">
    <citation type="submission" date="2020-09" db="EMBL/GenBank/DDBJ databases">
        <title>Genome-Enabled Discovery of Anthraquinone Biosynthesis in Senna tora.</title>
        <authorList>
            <person name="Kang S.-H."/>
            <person name="Pandey R.P."/>
            <person name="Lee C.-M."/>
            <person name="Sim J.-S."/>
            <person name="Jeong J.-T."/>
            <person name="Choi B.-S."/>
            <person name="Jung M."/>
            <person name="Ginzburg D."/>
            <person name="Zhao K."/>
            <person name="Won S.Y."/>
            <person name="Oh T.-J."/>
            <person name="Yu Y."/>
            <person name="Kim N.-H."/>
            <person name="Lee O.R."/>
            <person name="Lee T.-H."/>
            <person name="Bashyal P."/>
            <person name="Kim T.-S."/>
            <person name="Lee W.-H."/>
            <person name="Kawkins C."/>
            <person name="Kim C.-K."/>
            <person name="Kim J.S."/>
            <person name="Ahn B.O."/>
            <person name="Rhee S.Y."/>
            <person name="Sohng J.K."/>
        </authorList>
    </citation>
    <scope>NUCLEOTIDE SEQUENCE</scope>
    <source>
        <tissue evidence="4">Leaf</tissue>
    </source>
</reference>
<dbReference type="SUPFAM" id="SSF52540">
    <property type="entry name" value="P-loop containing nucleoside triphosphate hydrolases"/>
    <property type="match status" value="1"/>
</dbReference>
<dbReference type="PANTHER" id="PTHR36766">
    <property type="entry name" value="PLANT BROAD-SPECTRUM MILDEW RESISTANCE PROTEIN RPW8"/>
    <property type="match status" value="1"/>
</dbReference>
<evidence type="ECO:0000313" key="4">
    <source>
        <dbReference type="EMBL" id="KAF7827647.1"/>
    </source>
</evidence>
<evidence type="ECO:0000256" key="1">
    <source>
        <dbReference type="ARBA" id="ARBA00022614"/>
    </source>
</evidence>
<dbReference type="InterPro" id="IPR027417">
    <property type="entry name" value="P-loop_NTPase"/>
</dbReference>
<dbReference type="OrthoDB" id="1435506at2759"/>
<sequence>MSDLAGSTATFVAVNAITRKLNYLVRPRHNIDVLRREVEKLKAERSVVEFLTERACRKGEVIEGDVITWLSRANEKIYESRVFLDEVGHSRRFSPNLPLQYKINRKAAYLTKAIMEIERERKKFDRISCLAPLPIINNEAITSRTPILNEIMELLKDPNINMIGVYGPEGVGKTTLVKEVARKADEEKLFDVVTYVAARNKGLEELKNQIAKSVELKFEGNRLCEIQKQKKTILLILDDVWEILDLTKIGIQFGDQGCKILLISRNKVVLSEMNTQTKIPVNRLSEEETWELFQRVVGDAIPDVTIAKEVSKMSAGIPSAIVTIARELRNKGLNHWKDVLNNLHMVYDNINANLEKSAYIASPKSEDSLDMVTAEKHEVLGQPSNIPDLVPSGSEGTKELVTLTPDKLEELSHPSLPINSGKRENITDEISEGLFDSNENMMDRVEDIASAKFDSFVSQEIIALSRTDQTVDFHTPNVRKLLYKLHSSVESLFGPAISKGAYVRVCDGNLDNVSELVLHLSIVYKNIDDMTFKTMKRFKHLRTLLLFPDYGVPIQKVPRDLFLSLKQLRKLNISRSHLSELPSSIGCLQSLQYIDLSYTLIKELPDSFDTLINLQTLKLRGCLNFVQLPNGMRKLTNLRHLDIDVIRQLKSMPPGLGNLTKLQTLSAFLVGNEEGCKIGELKNATNLTGSFCISGLENVSDLEDAKEAALINKNYISILELRWNDKKIDNSTEEEKIFEHLRPTLRLQELSILYYSGSKLPTWISDPSYECLVDLTLYDFKNCCFLQSLGGLPSLQFLCITKMNELERIDHQFCRNGNDNSQARAFPCLKKLKFEDMPKLQEWSGVQSGDFQFLHNLQVKHCPKLKSLPSLSSFKALRQLDMSYCQSIMSFFDEEDVFLEFLTIKDCPELKKRFDRSDGRDWRKIAKNILIDDEEISAH</sequence>
<dbReference type="PANTHER" id="PTHR36766:SF64">
    <property type="entry name" value="OS12G0206100 PROTEIN"/>
    <property type="match status" value="1"/>
</dbReference>